<comment type="similarity">
    <text evidence="2">Belongs to the amino acid/polyamine transporter 2 family.</text>
</comment>
<dbReference type="EMBL" id="MPUK01000002">
    <property type="protein sequence ID" value="ONH68522.1"/>
    <property type="molecule type" value="Genomic_DNA"/>
</dbReference>
<comment type="caution">
    <text evidence="12">The sequence shown here is derived from an EMBL/GenBank/DDBJ whole genome shotgun (WGS) entry which is preliminary data.</text>
</comment>
<proteinExistence type="inferred from homology"/>
<dbReference type="VEuPathDB" id="FungiDB:BON22_1608"/>
<feature type="domain" description="Amino acid transporter transmembrane" evidence="11">
    <location>
        <begin position="4"/>
        <end position="454"/>
    </location>
</feature>
<keyword evidence="4" id="KW-0926">Vacuole</keyword>
<feature type="transmembrane region" description="Helical" evidence="10">
    <location>
        <begin position="129"/>
        <end position="146"/>
    </location>
</feature>
<dbReference type="PANTHER" id="PTHR22950">
    <property type="entry name" value="AMINO ACID TRANSPORTER"/>
    <property type="match status" value="1"/>
</dbReference>
<keyword evidence="3" id="KW-0813">Transport</keyword>
<keyword evidence="5 10" id="KW-0812">Transmembrane</keyword>
<evidence type="ECO:0000256" key="7">
    <source>
        <dbReference type="ARBA" id="ARBA00022989"/>
    </source>
</evidence>
<comment type="subcellular location">
    <subcellularLocation>
        <location evidence="1">Vacuole membrane</location>
        <topology evidence="1">Multi-pass membrane protein</topology>
    </subcellularLocation>
</comment>
<keyword evidence="6" id="KW-0029">Amino-acid transport</keyword>
<evidence type="ECO:0000256" key="4">
    <source>
        <dbReference type="ARBA" id="ARBA00022554"/>
    </source>
</evidence>
<feature type="transmembrane region" description="Helical" evidence="10">
    <location>
        <begin position="420"/>
        <end position="445"/>
    </location>
</feature>
<evidence type="ECO:0000256" key="1">
    <source>
        <dbReference type="ARBA" id="ARBA00004128"/>
    </source>
</evidence>
<feature type="transmembrane region" description="Helical" evidence="10">
    <location>
        <begin position="36"/>
        <end position="56"/>
    </location>
</feature>
<evidence type="ECO:0000256" key="5">
    <source>
        <dbReference type="ARBA" id="ARBA00022692"/>
    </source>
</evidence>
<keyword evidence="7 10" id="KW-1133">Transmembrane helix</keyword>
<dbReference type="AlphaFoldDB" id="A0A1V2L9E0"/>
<dbReference type="Proteomes" id="UP000189513">
    <property type="component" value="Unassembled WGS sequence"/>
</dbReference>
<evidence type="ECO:0000313" key="13">
    <source>
        <dbReference type="Proteomes" id="UP000189513"/>
    </source>
</evidence>
<feature type="transmembrane region" description="Helical" evidence="10">
    <location>
        <begin position="230"/>
        <end position="253"/>
    </location>
</feature>
<dbReference type="GO" id="GO:0005302">
    <property type="term" value="F:L-tyrosine transmembrane transporter activity"/>
    <property type="evidence" value="ECO:0007669"/>
    <property type="project" value="TreeGrafter"/>
</dbReference>
<feature type="transmembrane region" description="Helical" evidence="10">
    <location>
        <begin position="12"/>
        <end position="30"/>
    </location>
</feature>
<dbReference type="GO" id="GO:0061459">
    <property type="term" value="F:L-arginine transmembrane transporter activity"/>
    <property type="evidence" value="ECO:0007669"/>
    <property type="project" value="TreeGrafter"/>
</dbReference>
<organism evidence="12 13">
    <name type="scientific">Cyberlindnera fabianii</name>
    <name type="common">Yeast</name>
    <name type="synonym">Hansenula fabianii</name>
    <dbReference type="NCBI Taxonomy" id="36022"/>
    <lineage>
        <taxon>Eukaryota</taxon>
        <taxon>Fungi</taxon>
        <taxon>Dikarya</taxon>
        <taxon>Ascomycota</taxon>
        <taxon>Saccharomycotina</taxon>
        <taxon>Saccharomycetes</taxon>
        <taxon>Phaffomycetales</taxon>
        <taxon>Phaffomycetaceae</taxon>
        <taxon>Cyberlindnera</taxon>
    </lineage>
</organism>
<evidence type="ECO:0000256" key="9">
    <source>
        <dbReference type="SAM" id="MobiDB-lite"/>
    </source>
</evidence>
<dbReference type="STRING" id="36022.A0A1V2L9E0"/>
<dbReference type="InterPro" id="IPR013057">
    <property type="entry name" value="AA_transpt_TM"/>
</dbReference>
<evidence type="ECO:0000256" key="8">
    <source>
        <dbReference type="ARBA" id="ARBA00023136"/>
    </source>
</evidence>
<dbReference type="GO" id="GO:0000329">
    <property type="term" value="C:fungal-type vacuole membrane"/>
    <property type="evidence" value="ECO:0007669"/>
    <property type="project" value="TreeGrafter"/>
</dbReference>
<evidence type="ECO:0000259" key="11">
    <source>
        <dbReference type="Pfam" id="PF01490"/>
    </source>
</evidence>
<feature type="transmembrane region" description="Helical" evidence="10">
    <location>
        <begin position="186"/>
        <end position="209"/>
    </location>
</feature>
<reference evidence="13" key="1">
    <citation type="journal article" date="2017" name="Genome Announc.">
        <title>Genome sequences of Cyberlindnera fabianii 65, Pichia kudriavzevii 129, and Saccharomyces cerevisiae 131 isolated from fermented masau fruits in Zimbabwe.</title>
        <authorList>
            <person name="van Rijswijck I.M.H."/>
            <person name="Derks M.F.L."/>
            <person name="Abee T."/>
            <person name="de Ridder D."/>
            <person name="Smid E.J."/>
        </authorList>
    </citation>
    <scope>NUCLEOTIDE SEQUENCE [LARGE SCALE GENOMIC DNA]</scope>
    <source>
        <strain evidence="13">65</strain>
    </source>
</reference>
<feature type="transmembrane region" description="Helical" evidence="10">
    <location>
        <begin position="84"/>
        <end position="109"/>
    </location>
</feature>
<protein>
    <submittedName>
        <fullName evidence="12">Vacuolar amino acid transporter 6</fullName>
    </submittedName>
</protein>
<dbReference type="GO" id="GO:0015194">
    <property type="term" value="F:L-serine transmembrane transporter activity"/>
    <property type="evidence" value="ECO:0007669"/>
    <property type="project" value="TreeGrafter"/>
</dbReference>
<dbReference type="GO" id="GO:0005313">
    <property type="term" value="F:L-glutamate transmembrane transporter activity"/>
    <property type="evidence" value="ECO:0007669"/>
    <property type="project" value="TreeGrafter"/>
</dbReference>
<dbReference type="OMA" id="DSIHHQR"/>
<feature type="compositionally biased region" description="Polar residues" evidence="9">
    <location>
        <begin position="323"/>
        <end position="341"/>
    </location>
</feature>
<feature type="transmembrane region" description="Helical" evidence="10">
    <location>
        <begin position="265"/>
        <end position="286"/>
    </location>
</feature>
<evidence type="ECO:0000256" key="6">
    <source>
        <dbReference type="ARBA" id="ARBA00022970"/>
    </source>
</evidence>
<accession>A0A1V2L9E0</accession>
<feature type="transmembrane region" description="Helical" evidence="10">
    <location>
        <begin position="395"/>
        <end position="414"/>
    </location>
</feature>
<sequence length="496" mass="53964">MGEATWQGAAINLLNTIIVLGAGMLAMPYAIRSDGIFIGVLVIILSAMTSSFGLYLQGKCAKYTPPGQASFFSLSQITYPQLGVVFDLAIVIKCFGVGVSYLVVIGDLMPQICETLVGDDHPLLLERNFWITIFMAFIVAPLSYLKKMDSLKFASMVALSSVAYLVILVFVHFFKHDIQDKGPVRIFKPYSATSILTSFPIVVFGYTCHQNMFTLINELNSQSGKIVNKVIFTAIGIAMSLYILVGLTGYISFGDKVGPNIIVGYTKSLSSTIGRVAIVILVMLSYPLQCHPARLSVGHIIHYFRNIKEISRRPSRAALLQEQRLSNSSSPGSRKVSQASVSVDRPNRAYLRSENDETAVLMSNTESEDTSLDLQHELLEQGLLKTAAPPLSGKSFYIVTTIIVTLSYLVAISVTSLAHVLAFVGSTGSTSISFILPGVFGYQLIGSEFLNMTTGEYENIPKKIKLLRYGAAVLSAWGVLVMVVCLSATIFLGATH</sequence>
<dbReference type="PANTHER" id="PTHR22950:SF678">
    <property type="entry name" value="VACUOLAR AMINO ACID TRANSPORTER 5-RELATED"/>
    <property type="match status" value="1"/>
</dbReference>
<keyword evidence="13" id="KW-1185">Reference proteome</keyword>
<keyword evidence="8 10" id="KW-0472">Membrane</keyword>
<feature type="region of interest" description="Disordered" evidence="9">
    <location>
        <begin position="323"/>
        <end position="343"/>
    </location>
</feature>
<gene>
    <name evidence="12" type="ORF">BON22_1608</name>
</gene>
<evidence type="ECO:0000256" key="3">
    <source>
        <dbReference type="ARBA" id="ARBA00022448"/>
    </source>
</evidence>
<dbReference type="GO" id="GO:0015189">
    <property type="term" value="F:L-lysine transmembrane transporter activity"/>
    <property type="evidence" value="ECO:0007669"/>
    <property type="project" value="TreeGrafter"/>
</dbReference>
<dbReference type="Pfam" id="PF01490">
    <property type="entry name" value="Aa_trans"/>
    <property type="match status" value="1"/>
</dbReference>
<evidence type="ECO:0000256" key="10">
    <source>
        <dbReference type="SAM" id="Phobius"/>
    </source>
</evidence>
<evidence type="ECO:0000256" key="2">
    <source>
        <dbReference type="ARBA" id="ARBA00008066"/>
    </source>
</evidence>
<dbReference type="GO" id="GO:0005290">
    <property type="term" value="F:L-histidine transmembrane transporter activity"/>
    <property type="evidence" value="ECO:0007669"/>
    <property type="project" value="TreeGrafter"/>
</dbReference>
<name>A0A1V2L9E0_CYBFA</name>
<evidence type="ECO:0000313" key="12">
    <source>
        <dbReference type="EMBL" id="ONH68522.1"/>
    </source>
</evidence>
<feature type="transmembrane region" description="Helical" evidence="10">
    <location>
        <begin position="153"/>
        <end position="174"/>
    </location>
</feature>
<feature type="transmembrane region" description="Helical" evidence="10">
    <location>
        <begin position="466"/>
        <end position="494"/>
    </location>
</feature>